<reference evidence="1 2" key="1">
    <citation type="submission" date="2020-03" db="EMBL/GenBank/DDBJ databases">
        <title>Genomic Encyclopedia of Archaeal and Bacterial Type Strains, Phase II (KMG-II): from individual species to whole genera.</title>
        <authorList>
            <person name="Goeker M."/>
        </authorList>
    </citation>
    <scope>NUCLEOTIDE SEQUENCE [LARGE SCALE GENOMIC DNA]</scope>
    <source>
        <strain evidence="1 2">DSM 4749</strain>
    </source>
</reference>
<accession>A0A846MDA6</accession>
<keyword evidence="2" id="KW-1185">Reference proteome</keyword>
<name>A0A846MDA6_9BACL</name>
<comment type="caution">
    <text evidence="1">The sequence shown here is derived from an EMBL/GenBank/DDBJ whole genome shotgun (WGS) entry which is preliminary data.</text>
</comment>
<evidence type="ECO:0000313" key="1">
    <source>
        <dbReference type="EMBL" id="NIK14467.1"/>
    </source>
</evidence>
<dbReference type="EMBL" id="JAASRS010000001">
    <property type="protein sequence ID" value="NIK14467.1"/>
    <property type="molecule type" value="Genomic_DNA"/>
</dbReference>
<dbReference type="Proteomes" id="UP000532769">
    <property type="component" value="Unassembled WGS sequence"/>
</dbReference>
<proteinExistence type="predicted"/>
<organism evidence="1 2">
    <name type="scientific">Saccharococcus thermophilus</name>
    <dbReference type="NCBI Taxonomy" id="29396"/>
    <lineage>
        <taxon>Bacteria</taxon>
        <taxon>Bacillati</taxon>
        <taxon>Bacillota</taxon>
        <taxon>Bacilli</taxon>
        <taxon>Bacillales</taxon>
        <taxon>Anoxybacillaceae</taxon>
        <taxon>Saccharococcus</taxon>
    </lineage>
</organism>
<sequence length="57" mass="6759">MISGGFCLFGREKILQQLVWHKISRRAGFYKKARQCFLLIPLQLGEKVFHKPIKHFD</sequence>
<gene>
    <name evidence="1" type="ORF">BDD39_000977</name>
</gene>
<protein>
    <submittedName>
        <fullName evidence="1">Uncharacterized protein</fullName>
    </submittedName>
</protein>
<dbReference type="AlphaFoldDB" id="A0A846MDA6"/>
<evidence type="ECO:0000313" key="2">
    <source>
        <dbReference type="Proteomes" id="UP000532769"/>
    </source>
</evidence>